<organism evidence="6 7">
    <name type="scientific">Candidatus Flavonifractor merdigallinarum</name>
    <dbReference type="NCBI Taxonomy" id="2838589"/>
    <lineage>
        <taxon>Bacteria</taxon>
        <taxon>Bacillati</taxon>
        <taxon>Bacillota</taxon>
        <taxon>Clostridia</taxon>
        <taxon>Eubacteriales</taxon>
        <taxon>Oscillospiraceae</taxon>
        <taxon>Flavonifractor</taxon>
    </lineage>
</organism>
<dbReference type="SUPFAM" id="SSF46785">
    <property type="entry name" value="Winged helix' DNA-binding domain"/>
    <property type="match status" value="1"/>
</dbReference>
<evidence type="ECO:0000313" key="7">
    <source>
        <dbReference type="Proteomes" id="UP000823868"/>
    </source>
</evidence>
<dbReference type="Pfam" id="PF13545">
    <property type="entry name" value="HTH_Crp_2"/>
    <property type="match status" value="1"/>
</dbReference>
<dbReference type="InterPro" id="IPR000595">
    <property type="entry name" value="cNMP-bd_dom"/>
</dbReference>
<dbReference type="Pfam" id="PF00027">
    <property type="entry name" value="cNMP_binding"/>
    <property type="match status" value="1"/>
</dbReference>
<dbReference type="InterPro" id="IPR014710">
    <property type="entry name" value="RmlC-like_jellyroll"/>
</dbReference>
<protein>
    <submittedName>
        <fullName evidence="6">Crp/Fnr family transcriptional regulator</fullName>
    </submittedName>
</protein>
<feature type="domain" description="HTH crp-type" evidence="5">
    <location>
        <begin position="153"/>
        <end position="220"/>
    </location>
</feature>
<dbReference type="PROSITE" id="PS50042">
    <property type="entry name" value="CNMP_BINDING_3"/>
    <property type="match status" value="1"/>
</dbReference>
<dbReference type="CDD" id="cd00038">
    <property type="entry name" value="CAP_ED"/>
    <property type="match status" value="1"/>
</dbReference>
<keyword evidence="1" id="KW-0805">Transcription regulation</keyword>
<dbReference type="Proteomes" id="UP000823868">
    <property type="component" value="Unassembled WGS sequence"/>
</dbReference>
<dbReference type="SUPFAM" id="SSF51206">
    <property type="entry name" value="cAMP-binding domain-like"/>
    <property type="match status" value="1"/>
</dbReference>
<accession>A0A9D1Y6Q1</accession>
<gene>
    <name evidence="6" type="ORF">H9841_01015</name>
</gene>
<dbReference type="EMBL" id="DXDX01000023">
    <property type="protein sequence ID" value="HIY20466.1"/>
    <property type="molecule type" value="Genomic_DNA"/>
</dbReference>
<evidence type="ECO:0000256" key="1">
    <source>
        <dbReference type="ARBA" id="ARBA00023015"/>
    </source>
</evidence>
<keyword evidence="3" id="KW-0804">Transcription</keyword>
<dbReference type="PROSITE" id="PS51063">
    <property type="entry name" value="HTH_CRP_2"/>
    <property type="match status" value="1"/>
</dbReference>
<evidence type="ECO:0000259" key="4">
    <source>
        <dbReference type="PROSITE" id="PS50042"/>
    </source>
</evidence>
<evidence type="ECO:0000256" key="3">
    <source>
        <dbReference type="ARBA" id="ARBA00023163"/>
    </source>
</evidence>
<reference evidence="6" key="1">
    <citation type="journal article" date="2021" name="PeerJ">
        <title>Extensive microbial diversity within the chicken gut microbiome revealed by metagenomics and culture.</title>
        <authorList>
            <person name="Gilroy R."/>
            <person name="Ravi A."/>
            <person name="Getino M."/>
            <person name="Pursley I."/>
            <person name="Horton D.L."/>
            <person name="Alikhan N.F."/>
            <person name="Baker D."/>
            <person name="Gharbi K."/>
            <person name="Hall N."/>
            <person name="Watson M."/>
            <person name="Adriaenssens E.M."/>
            <person name="Foster-Nyarko E."/>
            <person name="Jarju S."/>
            <person name="Secka A."/>
            <person name="Antonio M."/>
            <person name="Oren A."/>
            <person name="Chaudhuri R.R."/>
            <person name="La Ragione R."/>
            <person name="Hildebrand F."/>
            <person name="Pallen M.J."/>
        </authorList>
    </citation>
    <scope>NUCLEOTIDE SEQUENCE</scope>
    <source>
        <strain evidence="6">ChiBcec16_6824</strain>
    </source>
</reference>
<evidence type="ECO:0000259" key="5">
    <source>
        <dbReference type="PROSITE" id="PS51063"/>
    </source>
</evidence>
<evidence type="ECO:0000313" key="6">
    <source>
        <dbReference type="EMBL" id="HIY20466.1"/>
    </source>
</evidence>
<evidence type="ECO:0000256" key="2">
    <source>
        <dbReference type="ARBA" id="ARBA00023125"/>
    </source>
</evidence>
<sequence length="220" mass="24542">MDYLELIQLNCPLFAGISQEERTSLVSCLSPRPVRCRRGQLLWQEGDRIGSVGIVEQGAIRILRDDFWGNRAILSQAEPGDLFGEAYAWGGEPLGVSVEAAEDSRVWLLDVARILTPCTSACSFHTKLVGNLVAVLAGKNRLLSRKIDHLSQRSTRAKVLSYLSFEAARQGSASFSIPFDRQGMADYLAVDRSALSQELSKMRRDGLLDFHKNQFRLLEQ</sequence>
<proteinExistence type="predicted"/>
<dbReference type="InterPro" id="IPR012318">
    <property type="entry name" value="HTH_CRP"/>
</dbReference>
<dbReference type="GO" id="GO:0003677">
    <property type="term" value="F:DNA binding"/>
    <property type="evidence" value="ECO:0007669"/>
    <property type="project" value="UniProtKB-KW"/>
</dbReference>
<name>A0A9D1Y6Q1_9FIRM</name>
<dbReference type="Gene3D" id="2.60.120.10">
    <property type="entry name" value="Jelly Rolls"/>
    <property type="match status" value="1"/>
</dbReference>
<dbReference type="InterPro" id="IPR036390">
    <property type="entry name" value="WH_DNA-bd_sf"/>
</dbReference>
<dbReference type="SMART" id="SM00100">
    <property type="entry name" value="cNMP"/>
    <property type="match status" value="1"/>
</dbReference>
<dbReference type="GO" id="GO:0006355">
    <property type="term" value="P:regulation of DNA-templated transcription"/>
    <property type="evidence" value="ECO:0007669"/>
    <property type="project" value="InterPro"/>
</dbReference>
<comment type="caution">
    <text evidence="6">The sequence shown here is derived from an EMBL/GenBank/DDBJ whole genome shotgun (WGS) entry which is preliminary data.</text>
</comment>
<dbReference type="InterPro" id="IPR018490">
    <property type="entry name" value="cNMP-bd_dom_sf"/>
</dbReference>
<reference evidence="6" key="2">
    <citation type="submission" date="2021-04" db="EMBL/GenBank/DDBJ databases">
        <authorList>
            <person name="Gilroy R."/>
        </authorList>
    </citation>
    <scope>NUCLEOTIDE SEQUENCE</scope>
    <source>
        <strain evidence="6">ChiBcec16_6824</strain>
    </source>
</reference>
<dbReference type="AlphaFoldDB" id="A0A9D1Y6Q1"/>
<keyword evidence="2" id="KW-0238">DNA-binding</keyword>
<feature type="domain" description="Cyclic nucleotide-binding" evidence="4">
    <location>
        <begin position="13"/>
        <end position="110"/>
    </location>
</feature>